<keyword evidence="3" id="KW-1185">Reference proteome</keyword>
<evidence type="ECO:0000313" key="3">
    <source>
        <dbReference type="Proteomes" id="UP000183223"/>
    </source>
</evidence>
<reference evidence="3" key="1">
    <citation type="submission" date="2016-10" db="EMBL/GenBank/DDBJ databases">
        <authorList>
            <person name="Varghese N."/>
            <person name="Submissions S."/>
        </authorList>
    </citation>
    <scope>NUCLEOTIDE SEQUENCE [LARGE SCALE GENOMIC DNA]</scope>
    <source>
        <strain evidence="3">ATCC 29999</strain>
    </source>
</reference>
<dbReference type="GeneID" id="45657142"/>
<proteinExistence type="predicted"/>
<keyword evidence="1" id="KW-1133">Transmembrane helix</keyword>
<dbReference type="STRING" id="29488.KS18_16750"/>
<dbReference type="EMBL" id="FMWJ01000031">
    <property type="protein sequence ID" value="SCZ72734.1"/>
    <property type="molecule type" value="Genomic_DNA"/>
</dbReference>
<evidence type="ECO:0000256" key="1">
    <source>
        <dbReference type="SAM" id="Phobius"/>
    </source>
</evidence>
<organism evidence="2 3">
    <name type="scientific">Photorhabdus luminescens</name>
    <name type="common">Xenorhabdus luminescens</name>
    <dbReference type="NCBI Taxonomy" id="29488"/>
    <lineage>
        <taxon>Bacteria</taxon>
        <taxon>Pseudomonadati</taxon>
        <taxon>Pseudomonadota</taxon>
        <taxon>Gammaproteobacteria</taxon>
        <taxon>Enterobacterales</taxon>
        <taxon>Morganellaceae</taxon>
        <taxon>Photorhabdus</taxon>
    </lineage>
</organism>
<feature type="transmembrane region" description="Helical" evidence="1">
    <location>
        <begin position="21"/>
        <end position="42"/>
    </location>
</feature>
<protein>
    <submittedName>
        <fullName evidence="2">Uncharacterized protein</fullName>
    </submittedName>
</protein>
<feature type="transmembrane region" description="Helical" evidence="1">
    <location>
        <begin position="48"/>
        <end position="69"/>
    </location>
</feature>
<dbReference type="RefSeq" id="WP_049584257.1">
    <property type="nucleotide sequence ID" value="NZ_CAWQXX010000048.1"/>
</dbReference>
<dbReference type="AlphaFoldDB" id="A0A1G5RF66"/>
<keyword evidence="1" id="KW-0472">Membrane</keyword>
<keyword evidence="1" id="KW-0812">Transmembrane</keyword>
<name>A0A1G5RF66_PHOLU</name>
<sequence>MSVNLDAIPDKAPRPVRPVTLRWLIFLIVCLVTGAITTLWFWKDTRSGSVFWYCFFVFPFSFWLLCFGIRRLGYKCQQVWADGWDRECQTMREQEIRRGQRSARLIFVHASTPVGDDATQLPGTLQEKQVLMSGVTSKDQDAVIQYAQLSAELPAARRFMIARELLLADVLPLIEALPSHWRRYCSIQLNVSESDVMMPEISLQNTLICPGQGLAVLDNWLDMKPTSPSVLIIIAAEVQDVPLDIAGEAVVALVFSNHPIPEEISTELAMIHRPHCEPVVKASVVIERALLWAKQTVDNIHNGWLTGWGTSTDSVWNTAMEQQGFLLKDGETCWLLEKSFGYTGCAAPWLALICASEQARQGQTAQLYAHKTSTDQLWAGVATPLFSGKQDIS</sequence>
<evidence type="ECO:0000313" key="2">
    <source>
        <dbReference type="EMBL" id="SCZ72734.1"/>
    </source>
</evidence>
<dbReference type="OrthoDB" id="6461993at2"/>
<gene>
    <name evidence="2" type="ORF">SAMN02982990_04109</name>
</gene>
<dbReference type="Proteomes" id="UP000183223">
    <property type="component" value="Unassembled WGS sequence"/>
</dbReference>
<accession>A0A1G5RF66</accession>